<sequence length="34" mass="4050">RVRLAQHQTVQSDLLLTFLRFGTVPKQKLKQRRS</sequence>
<evidence type="ECO:0000313" key="1">
    <source>
        <dbReference type="EMBL" id="EKG16356.1"/>
    </source>
</evidence>
<name>K2R286_MACPH</name>
<evidence type="ECO:0000313" key="2">
    <source>
        <dbReference type="Proteomes" id="UP000007129"/>
    </source>
</evidence>
<dbReference type="HOGENOM" id="CLU_3379589_0_0_1"/>
<dbReference type="AlphaFoldDB" id="K2R286"/>
<feature type="non-terminal residue" evidence="1">
    <location>
        <position position="1"/>
    </location>
</feature>
<dbReference type="VEuPathDB" id="FungiDB:MPH_06437"/>
<protein>
    <submittedName>
        <fullName evidence="1">Uncharacterized protein</fullName>
    </submittedName>
</protein>
<proteinExistence type="predicted"/>
<reference evidence="1 2" key="1">
    <citation type="journal article" date="2012" name="BMC Genomics">
        <title>Tools to kill: Genome of one of the most destructive plant pathogenic fungi Macrophomina phaseolina.</title>
        <authorList>
            <person name="Islam M.S."/>
            <person name="Haque M.S."/>
            <person name="Islam M.M."/>
            <person name="Emdad E.M."/>
            <person name="Halim A."/>
            <person name="Hossen Q.M.M."/>
            <person name="Hossain M.Z."/>
            <person name="Ahmed B."/>
            <person name="Rahim S."/>
            <person name="Rahman M.S."/>
            <person name="Alam M.M."/>
            <person name="Hou S."/>
            <person name="Wan X."/>
            <person name="Saito J.A."/>
            <person name="Alam M."/>
        </authorList>
    </citation>
    <scope>NUCLEOTIDE SEQUENCE [LARGE SCALE GENOMIC DNA]</scope>
    <source>
        <strain evidence="1 2">MS6</strain>
    </source>
</reference>
<organism evidence="1 2">
    <name type="scientific">Macrophomina phaseolina (strain MS6)</name>
    <name type="common">Charcoal rot fungus</name>
    <dbReference type="NCBI Taxonomy" id="1126212"/>
    <lineage>
        <taxon>Eukaryota</taxon>
        <taxon>Fungi</taxon>
        <taxon>Dikarya</taxon>
        <taxon>Ascomycota</taxon>
        <taxon>Pezizomycotina</taxon>
        <taxon>Dothideomycetes</taxon>
        <taxon>Dothideomycetes incertae sedis</taxon>
        <taxon>Botryosphaeriales</taxon>
        <taxon>Botryosphaeriaceae</taxon>
        <taxon>Macrophomina</taxon>
    </lineage>
</organism>
<dbReference type="Proteomes" id="UP000007129">
    <property type="component" value="Unassembled WGS sequence"/>
</dbReference>
<gene>
    <name evidence="1" type="ORF">MPH_06437</name>
</gene>
<dbReference type="EMBL" id="AHHD01000275">
    <property type="protein sequence ID" value="EKG16356.1"/>
    <property type="molecule type" value="Genomic_DNA"/>
</dbReference>
<accession>K2R286</accession>
<comment type="caution">
    <text evidence="1">The sequence shown here is derived from an EMBL/GenBank/DDBJ whole genome shotgun (WGS) entry which is preliminary data.</text>
</comment>
<dbReference type="InParanoid" id="K2R286"/>